<feature type="transmembrane region" description="Helical" evidence="1">
    <location>
        <begin position="97"/>
        <end position="116"/>
    </location>
</feature>
<reference evidence="2 3" key="1">
    <citation type="submission" date="2019-09" db="EMBL/GenBank/DDBJ databases">
        <title>Genome Sequences of Streptomyces kaniharaensis ATCC 21070.</title>
        <authorList>
            <person name="Zhu W."/>
            <person name="De Crecy-Lagard V."/>
            <person name="Richards N.G."/>
        </authorList>
    </citation>
    <scope>NUCLEOTIDE SEQUENCE [LARGE SCALE GENOMIC DNA]</scope>
    <source>
        <strain evidence="2 3">SF-557</strain>
    </source>
</reference>
<feature type="transmembrane region" description="Helical" evidence="1">
    <location>
        <begin position="33"/>
        <end position="49"/>
    </location>
</feature>
<sequence length="182" mass="18831">MNSVRTTRIIGSSFGLVFVQANAGALPTAVAIPLRVLAVVAFLFLGLFNRRPAAPEATTAPRARFGGRYWLVVAAEVLAIATGLMVINKVLHTPHATVGWIAFVVGVHFFGLASAWRRPELRVLGGSMAACGAVGMVLAALGAPDAAISTVAGIAPGALLFGSVWWSSRTQSGANSRPAAVR</sequence>
<dbReference type="AlphaFoldDB" id="A0A6N7KQ51"/>
<comment type="caution">
    <text evidence="2">The sequence shown here is derived from an EMBL/GenBank/DDBJ whole genome shotgun (WGS) entry which is preliminary data.</text>
</comment>
<dbReference type="OrthoDB" id="4955088at2"/>
<protein>
    <submittedName>
        <fullName evidence="2">Uncharacterized protein</fullName>
    </submittedName>
</protein>
<dbReference type="RefSeq" id="WP_153462054.1">
    <property type="nucleotide sequence ID" value="NZ_WBOF01000001.1"/>
</dbReference>
<keyword evidence="1" id="KW-1133">Transmembrane helix</keyword>
<dbReference type="Proteomes" id="UP000450000">
    <property type="component" value="Unassembled WGS sequence"/>
</dbReference>
<feature type="transmembrane region" description="Helical" evidence="1">
    <location>
        <begin position="69"/>
        <end position="91"/>
    </location>
</feature>
<keyword evidence="1" id="KW-0812">Transmembrane</keyword>
<accession>A0A6N7KQ51</accession>
<evidence type="ECO:0000256" key="1">
    <source>
        <dbReference type="SAM" id="Phobius"/>
    </source>
</evidence>
<evidence type="ECO:0000313" key="3">
    <source>
        <dbReference type="Proteomes" id="UP000450000"/>
    </source>
</evidence>
<organism evidence="2 3">
    <name type="scientific">Streptomyces kaniharaensis</name>
    <dbReference type="NCBI Taxonomy" id="212423"/>
    <lineage>
        <taxon>Bacteria</taxon>
        <taxon>Bacillati</taxon>
        <taxon>Actinomycetota</taxon>
        <taxon>Actinomycetes</taxon>
        <taxon>Kitasatosporales</taxon>
        <taxon>Streptomycetaceae</taxon>
        <taxon>Streptomyces</taxon>
    </lineage>
</organism>
<evidence type="ECO:0000313" key="2">
    <source>
        <dbReference type="EMBL" id="MQS13666.1"/>
    </source>
</evidence>
<feature type="transmembrane region" description="Helical" evidence="1">
    <location>
        <begin position="123"/>
        <end position="141"/>
    </location>
</feature>
<keyword evidence="1" id="KW-0472">Membrane</keyword>
<keyword evidence="3" id="KW-1185">Reference proteome</keyword>
<feature type="transmembrane region" description="Helical" evidence="1">
    <location>
        <begin position="147"/>
        <end position="167"/>
    </location>
</feature>
<dbReference type="EMBL" id="WBOF01000001">
    <property type="protein sequence ID" value="MQS13666.1"/>
    <property type="molecule type" value="Genomic_DNA"/>
</dbReference>
<proteinExistence type="predicted"/>
<name>A0A6N7KQ51_9ACTN</name>
<gene>
    <name evidence="2" type="ORF">F7Q99_15645</name>
</gene>